<dbReference type="AlphaFoldDB" id="T1AHR1"/>
<dbReference type="InterPro" id="IPR012042">
    <property type="entry name" value="NeuTTM/CthTTM-like"/>
</dbReference>
<reference evidence="1" key="1">
    <citation type="submission" date="2013-08" db="EMBL/GenBank/DDBJ databases">
        <authorList>
            <person name="Mendez C."/>
            <person name="Richter M."/>
            <person name="Ferrer M."/>
            <person name="Sanchez J."/>
        </authorList>
    </citation>
    <scope>NUCLEOTIDE SEQUENCE</scope>
</reference>
<accession>T1AHR1</accession>
<dbReference type="InterPro" id="IPR033469">
    <property type="entry name" value="CYTH-like_dom_sf"/>
</dbReference>
<organism evidence="1">
    <name type="scientific">mine drainage metagenome</name>
    <dbReference type="NCBI Taxonomy" id="410659"/>
    <lineage>
        <taxon>unclassified sequences</taxon>
        <taxon>metagenomes</taxon>
        <taxon>ecological metagenomes</taxon>
    </lineage>
</organism>
<proteinExistence type="predicted"/>
<dbReference type="Gene3D" id="2.40.320.10">
    <property type="entry name" value="Hypothetical Protein Pfu-838710-001"/>
    <property type="match status" value="1"/>
</dbReference>
<name>T1AHR1_9ZZZZ</name>
<protein>
    <submittedName>
        <fullName evidence="1">Adenylate cyclase</fullName>
    </submittedName>
</protein>
<reference evidence="1" key="2">
    <citation type="journal article" date="2014" name="ISME J.">
        <title>Microbial stratification in low pH oxic and suboxic macroscopic growths along an acid mine drainage.</title>
        <authorList>
            <person name="Mendez-Garcia C."/>
            <person name="Mesa V."/>
            <person name="Sprenger R.R."/>
            <person name="Richter M."/>
            <person name="Diez M.S."/>
            <person name="Solano J."/>
            <person name="Bargiela R."/>
            <person name="Golyshina O.V."/>
            <person name="Manteca A."/>
            <person name="Ramos J.L."/>
            <person name="Gallego J.R."/>
            <person name="Llorente I."/>
            <person name="Martins Dos Santos V.A."/>
            <person name="Jensen O.N."/>
            <person name="Pelaez A.I."/>
            <person name="Sanchez J."/>
            <person name="Ferrer M."/>
        </authorList>
    </citation>
    <scope>NUCLEOTIDE SEQUENCE</scope>
</reference>
<gene>
    <name evidence="1" type="ORF">B2A_10641</name>
</gene>
<dbReference type="PIRSF" id="PIRSF016487">
    <property type="entry name" value="CYTH_UCP016487"/>
    <property type="match status" value="1"/>
</dbReference>
<sequence>MTNETELEKTYLVKYIPNGLLNSKHTDIIDIYVPSKAEHPNLRIRKNGDKIEITKKEPVEDKDSSKQLEQTIPLNALEYEELSQVKGKRVAKRRYYYNYDSREAQVDVFQEALEGLVLVDFEFNKEADMNAFTAMPEFCLVDVTQEKAFAGGMLAGKSYKDIEGKLKEYGYEPLKVA</sequence>
<comment type="caution">
    <text evidence="1">The sequence shown here is derived from an EMBL/GenBank/DDBJ whole genome shotgun (WGS) entry which is preliminary data.</text>
</comment>
<dbReference type="SUPFAM" id="SSF55154">
    <property type="entry name" value="CYTH-like phosphatases"/>
    <property type="match status" value="1"/>
</dbReference>
<dbReference type="EMBL" id="AUZZ01007664">
    <property type="protein sequence ID" value="EQD41490.1"/>
    <property type="molecule type" value="Genomic_DNA"/>
</dbReference>
<evidence type="ECO:0000313" key="1">
    <source>
        <dbReference type="EMBL" id="EQD41490.1"/>
    </source>
</evidence>